<evidence type="ECO:0000256" key="1">
    <source>
        <dbReference type="SAM" id="Phobius"/>
    </source>
</evidence>
<keyword evidence="1" id="KW-0812">Transmembrane</keyword>
<evidence type="ECO:0000313" key="2">
    <source>
        <dbReference type="EMBL" id="GAJ39073.1"/>
    </source>
</evidence>
<keyword evidence="3" id="KW-1185">Reference proteome</keyword>
<gene>
    <name evidence="2" type="ORF">GCA01S_012_00020</name>
</gene>
<sequence>MIADYAGMKPLFAALVFFSVLSLVTTFFYDRNLPKKQNKEKQTVIVG</sequence>
<reference evidence="2 3" key="1">
    <citation type="submission" date="2014-04" db="EMBL/GenBank/DDBJ databases">
        <title>Whole genome shotgun sequence of Geobacillus caldoxylosilyticus NBRC 107762.</title>
        <authorList>
            <person name="Hosoyama A."/>
            <person name="Hosoyama Y."/>
            <person name="Katano-Makiyama Y."/>
            <person name="Tsuchikane K."/>
            <person name="Ohji S."/>
            <person name="Ichikawa N."/>
            <person name="Yamazoe A."/>
            <person name="Fujita N."/>
        </authorList>
    </citation>
    <scope>NUCLEOTIDE SEQUENCE [LARGE SCALE GENOMIC DNA]</scope>
    <source>
        <strain evidence="2 3">NBRC 107762</strain>
    </source>
</reference>
<keyword evidence="1" id="KW-1133">Transmembrane helix</keyword>
<dbReference type="AlphaFoldDB" id="A0A023DCN6"/>
<comment type="caution">
    <text evidence="2">The sequence shown here is derived from an EMBL/GenBank/DDBJ whole genome shotgun (WGS) entry which is preliminary data.</text>
</comment>
<name>A0A023DCN6_9BACL</name>
<organism evidence="2 3">
    <name type="scientific">Parageobacillus caldoxylosilyticus NBRC 107762</name>
    <dbReference type="NCBI Taxonomy" id="1220594"/>
    <lineage>
        <taxon>Bacteria</taxon>
        <taxon>Bacillati</taxon>
        <taxon>Bacillota</taxon>
        <taxon>Bacilli</taxon>
        <taxon>Bacillales</taxon>
        <taxon>Anoxybacillaceae</taxon>
        <taxon>Saccharococcus</taxon>
    </lineage>
</organism>
<accession>A0A023DCN6</accession>
<dbReference type="EMBL" id="BAWO01000012">
    <property type="protein sequence ID" value="GAJ39073.1"/>
    <property type="molecule type" value="Genomic_DNA"/>
</dbReference>
<evidence type="ECO:0000313" key="3">
    <source>
        <dbReference type="Proteomes" id="UP000023561"/>
    </source>
</evidence>
<feature type="transmembrane region" description="Helical" evidence="1">
    <location>
        <begin position="12"/>
        <end position="29"/>
    </location>
</feature>
<dbReference type="Proteomes" id="UP000023561">
    <property type="component" value="Unassembled WGS sequence"/>
</dbReference>
<protein>
    <submittedName>
        <fullName evidence="2">Uncharacterized protein</fullName>
    </submittedName>
</protein>
<keyword evidence="1" id="KW-0472">Membrane</keyword>
<proteinExistence type="predicted"/>